<name>A0A2P2NJR2_RHIMU</name>
<dbReference type="EMBL" id="GGEC01062242">
    <property type="protein sequence ID" value="MBX42726.1"/>
    <property type="molecule type" value="Transcribed_RNA"/>
</dbReference>
<sequence length="33" mass="3774">MIRESLIKRGDVPVNNGFSYLWSVKSSMVLFLS</sequence>
<proteinExistence type="predicted"/>
<protein>
    <submittedName>
        <fullName evidence="1">Uncharacterized protein</fullName>
    </submittedName>
</protein>
<accession>A0A2P2NJR2</accession>
<evidence type="ECO:0000313" key="1">
    <source>
        <dbReference type="EMBL" id="MBX42726.1"/>
    </source>
</evidence>
<dbReference type="AlphaFoldDB" id="A0A2P2NJR2"/>
<reference evidence="1" key="1">
    <citation type="submission" date="2018-02" db="EMBL/GenBank/DDBJ databases">
        <title>Rhizophora mucronata_Transcriptome.</title>
        <authorList>
            <person name="Meera S.P."/>
            <person name="Sreeshan A."/>
            <person name="Augustine A."/>
        </authorList>
    </citation>
    <scope>NUCLEOTIDE SEQUENCE</scope>
    <source>
        <tissue evidence="1">Leaf</tissue>
    </source>
</reference>
<organism evidence="1">
    <name type="scientific">Rhizophora mucronata</name>
    <name type="common">Asiatic mangrove</name>
    <dbReference type="NCBI Taxonomy" id="61149"/>
    <lineage>
        <taxon>Eukaryota</taxon>
        <taxon>Viridiplantae</taxon>
        <taxon>Streptophyta</taxon>
        <taxon>Embryophyta</taxon>
        <taxon>Tracheophyta</taxon>
        <taxon>Spermatophyta</taxon>
        <taxon>Magnoliopsida</taxon>
        <taxon>eudicotyledons</taxon>
        <taxon>Gunneridae</taxon>
        <taxon>Pentapetalae</taxon>
        <taxon>rosids</taxon>
        <taxon>fabids</taxon>
        <taxon>Malpighiales</taxon>
        <taxon>Rhizophoraceae</taxon>
        <taxon>Rhizophora</taxon>
    </lineage>
</organism>